<keyword evidence="5 7" id="KW-1133">Transmembrane helix</keyword>
<evidence type="ECO:0000256" key="4">
    <source>
        <dbReference type="ARBA" id="ARBA00022692"/>
    </source>
</evidence>
<organism evidence="8 9">
    <name type="scientific">Bowmanella denitrificans</name>
    <dbReference type="NCBI Taxonomy" id="366582"/>
    <lineage>
        <taxon>Bacteria</taxon>
        <taxon>Pseudomonadati</taxon>
        <taxon>Pseudomonadota</taxon>
        <taxon>Gammaproteobacteria</taxon>
        <taxon>Alteromonadales</taxon>
        <taxon>Alteromonadaceae</taxon>
        <taxon>Bowmanella</taxon>
    </lineage>
</organism>
<gene>
    <name evidence="8" type="primary">wzxC</name>
    <name evidence="8" type="ORF">GCM10009092_17420</name>
</gene>
<comment type="similarity">
    <text evidence="2">Belongs to the polysaccharide synthase family.</text>
</comment>
<evidence type="ECO:0000256" key="7">
    <source>
        <dbReference type="SAM" id="Phobius"/>
    </source>
</evidence>
<feature type="transmembrane region" description="Helical" evidence="7">
    <location>
        <begin position="114"/>
        <end position="132"/>
    </location>
</feature>
<evidence type="ECO:0000256" key="6">
    <source>
        <dbReference type="ARBA" id="ARBA00023136"/>
    </source>
</evidence>
<accession>A0ABP3GWN0</accession>
<proteinExistence type="inferred from homology"/>
<keyword evidence="3" id="KW-1003">Cell membrane</keyword>
<feature type="transmembrane region" description="Helical" evidence="7">
    <location>
        <begin position="80"/>
        <end position="102"/>
    </location>
</feature>
<reference evidence="9" key="1">
    <citation type="journal article" date="2019" name="Int. J. Syst. Evol. Microbiol.">
        <title>The Global Catalogue of Microorganisms (GCM) 10K type strain sequencing project: providing services to taxonomists for standard genome sequencing and annotation.</title>
        <authorList>
            <consortium name="The Broad Institute Genomics Platform"/>
            <consortium name="The Broad Institute Genome Sequencing Center for Infectious Disease"/>
            <person name="Wu L."/>
            <person name="Ma J."/>
        </authorList>
    </citation>
    <scope>NUCLEOTIDE SEQUENCE [LARGE SCALE GENOMIC DNA]</scope>
    <source>
        <strain evidence="9">JCM 13378</strain>
    </source>
</reference>
<feature type="transmembrane region" description="Helical" evidence="7">
    <location>
        <begin position="291"/>
        <end position="307"/>
    </location>
</feature>
<feature type="transmembrane region" description="Helical" evidence="7">
    <location>
        <begin position="12"/>
        <end position="36"/>
    </location>
</feature>
<keyword evidence="9" id="KW-1185">Reference proteome</keyword>
<evidence type="ECO:0000256" key="2">
    <source>
        <dbReference type="ARBA" id="ARBA00007430"/>
    </source>
</evidence>
<keyword evidence="6 7" id="KW-0472">Membrane</keyword>
<evidence type="ECO:0000313" key="8">
    <source>
        <dbReference type="EMBL" id="GAA0353558.1"/>
    </source>
</evidence>
<comment type="caution">
    <text evidence="8">The sequence shown here is derived from an EMBL/GenBank/DDBJ whole genome shotgun (WGS) entry which is preliminary data.</text>
</comment>
<feature type="transmembrane region" description="Helical" evidence="7">
    <location>
        <begin position="356"/>
        <end position="374"/>
    </location>
</feature>
<dbReference type="RefSeq" id="WP_343844232.1">
    <property type="nucleotide sequence ID" value="NZ_BAAAEI010000007.1"/>
</dbReference>
<evidence type="ECO:0000313" key="9">
    <source>
        <dbReference type="Proteomes" id="UP001501757"/>
    </source>
</evidence>
<name>A0ABP3GWN0_9ALTE</name>
<evidence type="ECO:0000256" key="5">
    <source>
        <dbReference type="ARBA" id="ARBA00022989"/>
    </source>
</evidence>
<feature type="transmembrane region" description="Helical" evidence="7">
    <location>
        <begin position="48"/>
        <end position="68"/>
    </location>
</feature>
<sequence length="478" mass="52902">MNLFNRAKKGLAWNSLGTLLKSALGLAQIALLSRFFSAEELGTYSQFFLVYTLSLMLVDFGLTTAAINRDQLTEHEKRQLGLGFIGNGLLISVALFVAAPALGALLNNPLLATILPWYTPALLIMAVGNYAAMECQKTLNFSRLVLAETLASVIGFTFLTVALLNGFGVYSFILSITINHLVRTGMLLVVHRQLSWRLWELRISQLSAFYRYGGHFTGANLLSFLVTSLDILLISRFLGVEKTGQYGLIKDLVFRIATLLNPVLTRVALPFYAKMQGYTGLGSIYCRVKELLCYLTVPIYSFFIMFPELSINALLGEKWLHLSVLLQLLAGWMIIRSVMSQSGSLLSAIGWVRQAFVWNIFIAVLVPLVIWFGTQSGIKGVATALLVMQLSLYLPHWYFLLRPAAAVSVSHYLLALALPLLTSILTLSFVEMLLPGESNDIGTLLIALVMAAPIYMLLASFRLKHLYLQLKTQVSAVS</sequence>
<keyword evidence="4 7" id="KW-0812">Transmembrane</keyword>
<evidence type="ECO:0000256" key="1">
    <source>
        <dbReference type="ARBA" id="ARBA00004651"/>
    </source>
</evidence>
<feature type="transmembrane region" description="Helical" evidence="7">
    <location>
        <begin position="144"/>
        <end position="164"/>
    </location>
</feature>
<dbReference type="EMBL" id="BAAAEI010000007">
    <property type="protein sequence ID" value="GAA0353558.1"/>
    <property type="molecule type" value="Genomic_DNA"/>
</dbReference>
<feature type="transmembrane region" description="Helical" evidence="7">
    <location>
        <begin position="412"/>
        <end position="435"/>
    </location>
</feature>
<evidence type="ECO:0000256" key="3">
    <source>
        <dbReference type="ARBA" id="ARBA00022475"/>
    </source>
</evidence>
<dbReference type="InterPro" id="IPR050833">
    <property type="entry name" value="Poly_Biosynth_Transport"/>
</dbReference>
<protein>
    <submittedName>
        <fullName evidence="8">Colanic acid undecaprenyl disphosphate flippase WzxC</fullName>
    </submittedName>
</protein>
<dbReference type="Proteomes" id="UP001501757">
    <property type="component" value="Unassembled WGS sequence"/>
</dbReference>
<dbReference type="PANTHER" id="PTHR30250">
    <property type="entry name" value="PST FAMILY PREDICTED COLANIC ACID TRANSPORTER"/>
    <property type="match status" value="1"/>
</dbReference>
<feature type="transmembrane region" description="Helical" evidence="7">
    <location>
        <begin position="380"/>
        <end position="400"/>
    </location>
</feature>
<feature type="transmembrane region" description="Helical" evidence="7">
    <location>
        <begin position="441"/>
        <end position="461"/>
    </location>
</feature>
<dbReference type="Pfam" id="PF13440">
    <property type="entry name" value="Polysacc_synt_3"/>
    <property type="match status" value="1"/>
</dbReference>
<dbReference type="PANTHER" id="PTHR30250:SF10">
    <property type="entry name" value="LIPOPOLYSACCHARIDE BIOSYNTHESIS PROTEIN WZXC"/>
    <property type="match status" value="1"/>
</dbReference>
<comment type="subcellular location">
    <subcellularLocation>
        <location evidence="1">Cell membrane</location>
        <topology evidence="1">Multi-pass membrane protein</topology>
    </subcellularLocation>
</comment>
<feature type="transmembrane region" description="Helical" evidence="7">
    <location>
        <begin position="212"/>
        <end position="232"/>
    </location>
</feature>